<dbReference type="Gene3D" id="3.40.50.10770">
    <property type="entry name" value="Hypothetical protein VC1899 like domain (Restriction endonuclease-like)"/>
    <property type="match status" value="1"/>
</dbReference>
<dbReference type="NCBIfam" id="TIGR02710">
    <property type="entry name" value="TIGR02710 family CRISPR-associated CARF protein"/>
    <property type="match status" value="1"/>
</dbReference>
<gene>
    <name evidence="2" type="ORF">BK798_04345</name>
</gene>
<accession>A0A2H4U6F0</accession>
<name>A0A2H4U6F0_METSM</name>
<organism evidence="2 3">
    <name type="scientific">Methanobrevibacter smithii</name>
    <dbReference type="NCBI Taxonomy" id="2173"/>
    <lineage>
        <taxon>Archaea</taxon>
        <taxon>Methanobacteriati</taxon>
        <taxon>Methanobacteriota</taxon>
        <taxon>Methanomada group</taxon>
        <taxon>Methanobacteria</taxon>
        <taxon>Methanobacteriales</taxon>
        <taxon>Methanobacteriaceae</taxon>
        <taxon>Methanobrevibacter</taxon>
    </lineage>
</organism>
<dbReference type="Pfam" id="PF09670">
    <property type="entry name" value="Cas_Cas02710"/>
    <property type="match status" value="1"/>
</dbReference>
<dbReference type="EMBL" id="CP017803">
    <property type="protein sequence ID" value="ATZ59702.1"/>
    <property type="molecule type" value="Genomic_DNA"/>
</dbReference>
<dbReference type="Proteomes" id="UP000232133">
    <property type="component" value="Chromosome"/>
</dbReference>
<reference evidence="2 3" key="1">
    <citation type="submission" date="2016-10" db="EMBL/GenBank/DDBJ databases">
        <authorList>
            <person name="Varghese N."/>
        </authorList>
    </citation>
    <scope>NUCLEOTIDE SEQUENCE [LARGE SCALE GENOMIC DNA]</scope>
    <source>
        <strain evidence="2 3">KB11</strain>
    </source>
</reference>
<dbReference type="RefSeq" id="WP_100815459.1">
    <property type="nucleotide sequence ID" value="NZ_CP017803.1"/>
</dbReference>
<dbReference type="AlphaFoldDB" id="A0A2H4U6F0"/>
<proteinExistence type="predicted"/>
<dbReference type="Pfam" id="PF22205">
    <property type="entry name" value="Csm6_6H"/>
    <property type="match status" value="1"/>
</dbReference>
<dbReference type="InterPro" id="IPR054008">
    <property type="entry name" value="Csm6_6H"/>
</dbReference>
<evidence type="ECO:0000313" key="3">
    <source>
        <dbReference type="Proteomes" id="UP000232133"/>
    </source>
</evidence>
<protein>
    <submittedName>
        <fullName evidence="2">CRISPR-associated protein</fullName>
    </submittedName>
</protein>
<sequence length="418" mass="48712">MPRKKRALLMTVGTGTGDKRCSLAHGLMCSIDSKDPDFICFFVSKDSKPTVDALKKVFNNKFDEDFDECYDYEFVENEAVDKFTEYFNEFKSKISELEDEYRILIDYTSGTKTMTMAAAFASMIFRKELFFVSGKREKGIVVKGTEECVPQNLYQVYDELMINKIKDLFNNNRFEAGKVLVDEIIDTNEDKELFSKLFDAYYYFDSVNHEKALEVFDIKEFQKAWPDLTKQFQLNIKALNIMNTFNQNSSNGPTEHNLKKYYMLASILNNARRREDENKFDDAVARLYRSLELIAQIRLSKEYGINSSNVDIDVLRQNNVDEDYLSEINISDEIKFGLTADYELLGKLNDDLGDFYLKNKKQIRNILKFRNNSILAHGFDSCSKKEYDEFSVIVLKAANLLHKDMEKFIEETKFPILL</sequence>
<evidence type="ECO:0000313" key="2">
    <source>
        <dbReference type="EMBL" id="ATZ59702.1"/>
    </source>
</evidence>
<feature type="domain" description="Csm6 6H" evidence="1">
    <location>
        <begin position="157"/>
        <end position="239"/>
    </location>
</feature>
<dbReference type="GeneID" id="35118581"/>
<evidence type="ECO:0000259" key="1">
    <source>
        <dbReference type="Pfam" id="PF22205"/>
    </source>
</evidence>
<dbReference type="InterPro" id="IPR014082">
    <property type="entry name" value="CRISPR-assoc_prot_Cas02710"/>
</dbReference>